<dbReference type="Gene3D" id="6.10.250.2430">
    <property type="match status" value="1"/>
</dbReference>
<name>A0A0N5AIN2_9BILA</name>
<evidence type="ECO:0000256" key="5">
    <source>
        <dbReference type="ARBA" id="ARBA00023242"/>
    </source>
</evidence>
<keyword evidence="3 6" id="KW-0238">DNA-binding</keyword>
<accession>A0A0N5AIN2</accession>
<comment type="subunit">
    <text evidence="6">Heterotrimer.</text>
</comment>
<keyword evidence="4 6" id="KW-0804">Transcription</keyword>
<dbReference type="GO" id="GO:0003677">
    <property type="term" value="F:DNA binding"/>
    <property type="evidence" value="ECO:0007669"/>
    <property type="project" value="UniProtKB-KW"/>
</dbReference>
<dbReference type="Proteomes" id="UP000046393">
    <property type="component" value="Unplaced"/>
</dbReference>
<evidence type="ECO:0000256" key="6">
    <source>
        <dbReference type="RuleBase" id="RU367155"/>
    </source>
</evidence>
<reference evidence="8" key="1">
    <citation type="submission" date="2017-02" db="UniProtKB">
        <authorList>
            <consortium name="WormBaseParasite"/>
        </authorList>
    </citation>
    <scope>IDENTIFICATION</scope>
</reference>
<dbReference type="PANTHER" id="PTHR12632">
    <property type="entry name" value="TRANSCRIPTION FACTOR NF-Y ALPHA-RELATED"/>
    <property type="match status" value="1"/>
</dbReference>
<evidence type="ECO:0000256" key="2">
    <source>
        <dbReference type="ARBA" id="ARBA00023015"/>
    </source>
</evidence>
<dbReference type="GO" id="GO:0003700">
    <property type="term" value="F:DNA-binding transcription factor activity"/>
    <property type="evidence" value="ECO:0007669"/>
    <property type="project" value="UniProtKB-UniRule"/>
</dbReference>
<dbReference type="STRING" id="451379.A0A0N5AIN2"/>
<evidence type="ECO:0000256" key="3">
    <source>
        <dbReference type="ARBA" id="ARBA00023125"/>
    </source>
</evidence>
<protein>
    <recommendedName>
        <fullName evidence="6">Nuclear transcription factor Y subunit</fullName>
    </recommendedName>
</protein>
<evidence type="ECO:0000256" key="1">
    <source>
        <dbReference type="ARBA" id="ARBA00004123"/>
    </source>
</evidence>
<proteinExistence type="inferred from homology"/>
<evidence type="ECO:0000256" key="4">
    <source>
        <dbReference type="ARBA" id="ARBA00023163"/>
    </source>
</evidence>
<dbReference type="InterPro" id="IPR001289">
    <property type="entry name" value="NFYA"/>
</dbReference>
<comment type="subcellular location">
    <subcellularLocation>
        <location evidence="1 6">Nucleus</location>
    </subcellularLocation>
</comment>
<evidence type="ECO:0000313" key="7">
    <source>
        <dbReference type="Proteomes" id="UP000046393"/>
    </source>
</evidence>
<evidence type="ECO:0000313" key="8">
    <source>
        <dbReference type="WBParaSite" id="SMUV_0000428301-mRNA-1"/>
    </source>
</evidence>
<dbReference type="WBParaSite" id="SMUV_0000428301-mRNA-1">
    <property type="protein sequence ID" value="SMUV_0000428301-mRNA-1"/>
    <property type="gene ID" value="SMUV_0000428301"/>
</dbReference>
<keyword evidence="7" id="KW-1185">Reference proteome</keyword>
<comment type="similarity">
    <text evidence="6">Belongs to the NFYA/HAP2 subunit family.</text>
</comment>
<keyword evidence="5 6" id="KW-0539">Nucleus</keyword>
<dbReference type="AlphaFoldDB" id="A0A0N5AIN2"/>
<sequence>LQIPSQHCILQVGQATSGANTSHSEEPLYVNAKQYTRIMIRREIRAKLEQEGKISKTRKKYLHESRHRHAVTRIRGEGGKFDKVVVKGDKNSVDILGPIHTVFRPAWMDSSVASPNFVIPFVCALGVHAYMFYFPSLKNYFFVTSEKNLSVVF</sequence>
<comment type="function">
    <text evidence="6">Component of the sequence-specific heterotrimeric transcription factor (NF-Y) which specifically recognizes a 5'-CCAAT-3' box motif found in the promoters of its target genes.</text>
</comment>
<dbReference type="Pfam" id="PF02045">
    <property type="entry name" value="CBFB_NFYA"/>
    <property type="match status" value="1"/>
</dbReference>
<dbReference type="SMART" id="SM00521">
    <property type="entry name" value="CBF"/>
    <property type="match status" value="1"/>
</dbReference>
<dbReference type="PROSITE" id="PS51152">
    <property type="entry name" value="NFYA_HAP2_2"/>
    <property type="match status" value="1"/>
</dbReference>
<organism evidence="7 8">
    <name type="scientific">Syphacia muris</name>
    <dbReference type="NCBI Taxonomy" id="451379"/>
    <lineage>
        <taxon>Eukaryota</taxon>
        <taxon>Metazoa</taxon>
        <taxon>Ecdysozoa</taxon>
        <taxon>Nematoda</taxon>
        <taxon>Chromadorea</taxon>
        <taxon>Rhabditida</taxon>
        <taxon>Spirurina</taxon>
        <taxon>Oxyuridomorpha</taxon>
        <taxon>Oxyuroidea</taxon>
        <taxon>Oxyuridae</taxon>
        <taxon>Syphacia</taxon>
    </lineage>
</organism>
<keyword evidence="2 6" id="KW-0805">Transcription regulation</keyword>
<dbReference type="GO" id="GO:0005634">
    <property type="term" value="C:nucleus"/>
    <property type="evidence" value="ECO:0007669"/>
    <property type="project" value="UniProtKB-SubCell"/>
</dbReference>
<dbReference type="PRINTS" id="PR00616">
    <property type="entry name" value="CCAATSUBUNTB"/>
</dbReference>